<reference evidence="1" key="1">
    <citation type="journal article" date="2018" name="Genome Biol.">
        <title>SKESA: strategic k-mer extension for scrupulous assemblies.</title>
        <authorList>
            <person name="Souvorov A."/>
            <person name="Agarwala R."/>
            <person name="Lipman D.J."/>
        </authorList>
    </citation>
    <scope>NUCLEOTIDE SEQUENCE</scope>
    <source>
        <strain evidence="1">OLC2673_Aeromonas</strain>
    </source>
</reference>
<organism evidence="1 2">
    <name type="scientific">Aeromonas hydrophila</name>
    <dbReference type="NCBI Taxonomy" id="644"/>
    <lineage>
        <taxon>Bacteria</taxon>
        <taxon>Pseudomonadati</taxon>
        <taxon>Pseudomonadota</taxon>
        <taxon>Gammaproteobacteria</taxon>
        <taxon>Aeromonadales</taxon>
        <taxon>Aeromonadaceae</taxon>
        <taxon>Aeromonas</taxon>
    </lineage>
</organism>
<dbReference type="CDD" id="cd18685">
    <property type="entry name" value="PIN_VapC-like"/>
    <property type="match status" value="1"/>
</dbReference>
<gene>
    <name evidence="1" type="ORF">JAJ28_000325</name>
</gene>
<dbReference type="EMBL" id="DACTUL010000002">
    <property type="protein sequence ID" value="HAT6342667.1"/>
    <property type="molecule type" value="Genomic_DNA"/>
</dbReference>
<evidence type="ECO:0000313" key="2">
    <source>
        <dbReference type="Proteomes" id="UP000859505"/>
    </source>
</evidence>
<comment type="caution">
    <text evidence="1">The sequence shown here is derived from an EMBL/GenBank/DDBJ whole genome shotgun (WGS) entry which is preliminary data.</text>
</comment>
<dbReference type="Proteomes" id="UP000859505">
    <property type="component" value="Unassembled WGS sequence"/>
</dbReference>
<dbReference type="Pfam" id="PF11848">
    <property type="entry name" value="DUF3368"/>
    <property type="match status" value="1"/>
</dbReference>
<accession>A0AAD3YIT7</accession>
<name>A0AAD3YIT7_AERHY</name>
<evidence type="ECO:0000313" key="1">
    <source>
        <dbReference type="EMBL" id="HAT6342667.1"/>
    </source>
</evidence>
<proteinExistence type="predicted"/>
<dbReference type="SUPFAM" id="SSF88723">
    <property type="entry name" value="PIN domain-like"/>
    <property type="match status" value="1"/>
</dbReference>
<sequence length="159" mass="17730">MQVLISDANILIDMEVGLLLDRMFQLPFQFMTPDVLFEEELKDSHPHLLTLGLQLGELSADSISTVFKLNGTYGGPSIHDCFALALAKQECCPLLTGDRALRNAAEKEAVVVMGTLWVVEQMVVHSILTKEDALLAYDTMRANGSRLPWDKAKQRIEEI</sequence>
<dbReference type="RefSeq" id="WP_323996178.1">
    <property type="nucleotide sequence ID" value="NZ_JAPEGV010000017.1"/>
</dbReference>
<dbReference type="InterPro" id="IPR029060">
    <property type="entry name" value="PIN-like_dom_sf"/>
</dbReference>
<dbReference type="AlphaFoldDB" id="A0AAD3YIT7"/>
<reference evidence="1" key="2">
    <citation type="submission" date="2020-01" db="EMBL/GenBank/DDBJ databases">
        <authorList>
            <consortium name="NCBI Pathogen Detection Project"/>
        </authorList>
    </citation>
    <scope>NUCLEOTIDE SEQUENCE</scope>
    <source>
        <strain evidence="1">OLC2673_Aeromonas</strain>
    </source>
</reference>
<dbReference type="InterPro" id="IPR021799">
    <property type="entry name" value="PIN-like_prokaryotic"/>
</dbReference>
<protein>
    <submittedName>
        <fullName evidence="1">PIN domain-containing protein</fullName>
    </submittedName>
</protein>